<dbReference type="SUPFAM" id="SSF46689">
    <property type="entry name" value="Homeodomain-like"/>
    <property type="match status" value="1"/>
</dbReference>
<keyword evidence="1" id="KW-0805">Transcription regulation</keyword>
<dbReference type="InterPro" id="IPR050109">
    <property type="entry name" value="HTH-type_TetR-like_transc_reg"/>
</dbReference>
<name>A0ABP7XEL4_9ACTN</name>
<feature type="DNA-binding region" description="H-T-H motif" evidence="4">
    <location>
        <begin position="40"/>
        <end position="59"/>
    </location>
</feature>
<feature type="domain" description="HTH tetR-type" evidence="5">
    <location>
        <begin position="16"/>
        <end position="77"/>
    </location>
</feature>
<dbReference type="InterPro" id="IPR001647">
    <property type="entry name" value="HTH_TetR"/>
</dbReference>
<dbReference type="PROSITE" id="PS50977">
    <property type="entry name" value="HTH_TETR_2"/>
    <property type="match status" value="1"/>
</dbReference>
<evidence type="ECO:0000313" key="7">
    <source>
        <dbReference type="Proteomes" id="UP001501495"/>
    </source>
</evidence>
<evidence type="ECO:0000256" key="2">
    <source>
        <dbReference type="ARBA" id="ARBA00023125"/>
    </source>
</evidence>
<accession>A0ABP7XEL4</accession>
<keyword evidence="7" id="KW-1185">Reference proteome</keyword>
<dbReference type="RefSeq" id="WP_344732278.1">
    <property type="nucleotide sequence ID" value="NZ_BAAAZH010000010.1"/>
</dbReference>
<dbReference type="PANTHER" id="PTHR30055">
    <property type="entry name" value="HTH-TYPE TRANSCRIPTIONAL REGULATOR RUTR"/>
    <property type="match status" value="1"/>
</dbReference>
<comment type="caution">
    <text evidence="6">The sequence shown here is derived from an EMBL/GenBank/DDBJ whole genome shotgun (WGS) entry which is preliminary data.</text>
</comment>
<evidence type="ECO:0000259" key="5">
    <source>
        <dbReference type="PROSITE" id="PS50977"/>
    </source>
</evidence>
<dbReference type="Proteomes" id="UP001501495">
    <property type="component" value="Unassembled WGS sequence"/>
</dbReference>
<dbReference type="InterPro" id="IPR041586">
    <property type="entry name" value="PsrA_TetR_C"/>
</dbReference>
<dbReference type="EMBL" id="BAAAZH010000010">
    <property type="protein sequence ID" value="GAA4113776.1"/>
    <property type="molecule type" value="Genomic_DNA"/>
</dbReference>
<dbReference type="Pfam" id="PF00440">
    <property type="entry name" value="TetR_N"/>
    <property type="match status" value="1"/>
</dbReference>
<dbReference type="InterPro" id="IPR009057">
    <property type="entry name" value="Homeodomain-like_sf"/>
</dbReference>
<evidence type="ECO:0000256" key="4">
    <source>
        <dbReference type="PROSITE-ProRule" id="PRU00335"/>
    </source>
</evidence>
<evidence type="ECO:0000256" key="3">
    <source>
        <dbReference type="ARBA" id="ARBA00023163"/>
    </source>
</evidence>
<proteinExistence type="predicted"/>
<protein>
    <submittedName>
        <fullName evidence="6">TetR family transcriptional regulator</fullName>
    </submittedName>
</protein>
<evidence type="ECO:0000256" key="1">
    <source>
        <dbReference type="ARBA" id="ARBA00023015"/>
    </source>
</evidence>
<dbReference type="Pfam" id="PF17939">
    <property type="entry name" value="TetR_C_30"/>
    <property type="match status" value="1"/>
</dbReference>
<organism evidence="6 7">
    <name type="scientific">Nocardioides fonticola</name>
    <dbReference type="NCBI Taxonomy" id="450363"/>
    <lineage>
        <taxon>Bacteria</taxon>
        <taxon>Bacillati</taxon>
        <taxon>Actinomycetota</taxon>
        <taxon>Actinomycetes</taxon>
        <taxon>Propionibacteriales</taxon>
        <taxon>Nocardioidaceae</taxon>
        <taxon>Nocardioides</taxon>
    </lineage>
</organism>
<evidence type="ECO:0000313" key="6">
    <source>
        <dbReference type="EMBL" id="GAA4113776.1"/>
    </source>
</evidence>
<reference evidence="7" key="1">
    <citation type="journal article" date="2019" name="Int. J. Syst. Evol. Microbiol.">
        <title>The Global Catalogue of Microorganisms (GCM) 10K type strain sequencing project: providing services to taxonomists for standard genome sequencing and annotation.</title>
        <authorList>
            <consortium name="The Broad Institute Genomics Platform"/>
            <consortium name="The Broad Institute Genome Sequencing Center for Infectious Disease"/>
            <person name="Wu L."/>
            <person name="Ma J."/>
        </authorList>
    </citation>
    <scope>NUCLEOTIDE SEQUENCE [LARGE SCALE GENOMIC DNA]</scope>
    <source>
        <strain evidence="7">JCM 16703</strain>
    </source>
</reference>
<dbReference type="PANTHER" id="PTHR30055:SF234">
    <property type="entry name" value="HTH-TYPE TRANSCRIPTIONAL REGULATOR BETI"/>
    <property type="match status" value="1"/>
</dbReference>
<keyword evidence="3" id="KW-0804">Transcription</keyword>
<dbReference type="Gene3D" id="1.10.357.10">
    <property type="entry name" value="Tetracycline Repressor, domain 2"/>
    <property type="match status" value="1"/>
</dbReference>
<keyword evidence="2 4" id="KW-0238">DNA-binding</keyword>
<sequence>MSDAPPAGAASTVLSRETRARLVEAATRAFAAHGVRNASLLDITRQAGQRNRGAVHYHFGSRTGLLIAVLDQHVDFLGVRERELLAFARTRPDDDLASAVEAIVRPTTELAATGWSGRCFLVIVADLIAEEETAALAAVSETLVRSGGVEVYELIEQRLPPLPGELREERLALMTAFVLRAVADRARALDEDVEAGRLRRPQLDDERFVANLVAMTVAMLRAPA</sequence>
<gene>
    <name evidence="6" type="ORF">GCM10022215_11220</name>
</gene>